<feature type="domain" description="Glycosyl hydrolase family 30 beta sandwich" evidence="7">
    <location>
        <begin position="418"/>
        <end position="477"/>
    </location>
</feature>
<protein>
    <submittedName>
        <fullName evidence="8">Glucosylceramidase</fullName>
    </submittedName>
</protein>
<evidence type="ECO:0000256" key="2">
    <source>
        <dbReference type="ARBA" id="ARBA00022729"/>
    </source>
</evidence>
<dbReference type="PANTHER" id="PTHR11069:SF23">
    <property type="entry name" value="LYSOSOMAL ACID GLUCOSYLCERAMIDASE"/>
    <property type="match status" value="1"/>
</dbReference>
<evidence type="ECO:0000313" key="9">
    <source>
        <dbReference type="Proteomes" id="UP000244090"/>
    </source>
</evidence>
<dbReference type="Gene3D" id="3.20.20.80">
    <property type="entry name" value="Glycosidases"/>
    <property type="match status" value="1"/>
</dbReference>
<dbReference type="Pfam" id="PF02055">
    <property type="entry name" value="Glyco_hydro_30"/>
    <property type="match status" value="1"/>
</dbReference>
<dbReference type="EMBL" id="QBKT01000003">
    <property type="protein sequence ID" value="PTX62252.1"/>
    <property type="molecule type" value="Genomic_DNA"/>
</dbReference>
<dbReference type="GO" id="GO:0004348">
    <property type="term" value="F:glucosylceramidase activity"/>
    <property type="evidence" value="ECO:0007669"/>
    <property type="project" value="InterPro"/>
</dbReference>
<evidence type="ECO:0000259" key="7">
    <source>
        <dbReference type="Pfam" id="PF17189"/>
    </source>
</evidence>
<dbReference type="OrthoDB" id="9806701at2"/>
<dbReference type="GO" id="GO:0006680">
    <property type="term" value="P:glucosylceramide catabolic process"/>
    <property type="evidence" value="ECO:0007669"/>
    <property type="project" value="TreeGrafter"/>
</dbReference>
<dbReference type="InterPro" id="IPR033452">
    <property type="entry name" value="GH30_C"/>
</dbReference>
<organism evidence="8 9">
    <name type="scientific">Kordia periserrulae</name>
    <dbReference type="NCBI Taxonomy" id="701523"/>
    <lineage>
        <taxon>Bacteria</taxon>
        <taxon>Pseudomonadati</taxon>
        <taxon>Bacteroidota</taxon>
        <taxon>Flavobacteriia</taxon>
        <taxon>Flavobacteriales</taxon>
        <taxon>Flavobacteriaceae</taxon>
        <taxon>Kordia</taxon>
    </lineage>
</organism>
<accession>A0A2T6C1Q5</accession>
<dbReference type="Pfam" id="PF17189">
    <property type="entry name" value="Glyco_hydro_30C"/>
    <property type="match status" value="1"/>
</dbReference>
<feature type="domain" description="Glycosyl hydrolase family 30 TIM-barrel" evidence="6">
    <location>
        <begin position="85"/>
        <end position="414"/>
    </location>
</feature>
<evidence type="ECO:0000256" key="3">
    <source>
        <dbReference type="ARBA" id="ARBA00022801"/>
    </source>
</evidence>
<dbReference type="InterPro" id="IPR001139">
    <property type="entry name" value="Glyco_hydro_30"/>
</dbReference>
<keyword evidence="9" id="KW-1185">Reference proteome</keyword>
<dbReference type="InterPro" id="IPR033453">
    <property type="entry name" value="Glyco_hydro_30_TIM-barrel"/>
</dbReference>
<reference evidence="8 9" key="1">
    <citation type="submission" date="2018-04" db="EMBL/GenBank/DDBJ databases">
        <title>Genomic Encyclopedia of Archaeal and Bacterial Type Strains, Phase II (KMG-II): from individual species to whole genera.</title>
        <authorList>
            <person name="Goeker M."/>
        </authorList>
    </citation>
    <scope>NUCLEOTIDE SEQUENCE [LARGE SCALE GENOMIC DNA]</scope>
    <source>
        <strain evidence="8 9">DSM 25731</strain>
    </source>
</reference>
<keyword evidence="4" id="KW-0326">Glycosidase</keyword>
<evidence type="ECO:0000259" key="6">
    <source>
        <dbReference type="Pfam" id="PF02055"/>
    </source>
</evidence>
<evidence type="ECO:0000256" key="4">
    <source>
        <dbReference type="RuleBase" id="RU361188"/>
    </source>
</evidence>
<proteinExistence type="inferred from homology"/>
<dbReference type="InterPro" id="IPR013780">
    <property type="entry name" value="Glyco_hydro_b"/>
</dbReference>
<dbReference type="SUPFAM" id="SSF51011">
    <property type="entry name" value="Glycosyl hydrolase domain"/>
    <property type="match status" value="1"/>
</dbReference>
<name>A0A2T6C1Q5_9FLAO</name>
<dbReference type="GO" id="GO:0016020">
    <property type="term" value="C:membrane"/>
    <property type="evidence" value="ECO:0007669"/>
    <property type="project" value="GOC"/>
</dbReference>
<dbReference type="Proteomes" id="UP000244090">
    <property type="component" value="Unassembled WGS sequence"/>
</dbReference>
<dbReference type="Gene3D" id="2.60.40.1180">
    <property type="entry name" value="Golgi alpha-mannosidase II"/>
    <property type="match status" value="1"/>
</dbReference>
<dbReference type="AlphaFoldDB" id="A0A2T6C1Q5"/>
<dbReference type="InterPro" id="IPR017853">
    <property type="entry name" value="GH"/>
</dbReference>
<keyword evidence="2 5" id="KW-0732">Signal</keyword>
<evidence type="ECO:0000313" key="8">
    <source>
        <dbReference type="EMBL" id="PTX62252.1"/>
    </source>
</evidence>
<keyword evidence="3 4" id="KW-0378">Hydrolase</keyword>
<comment type="similarity">
    <text evidence="1 4">Belongs to the glycosyl hydrolase 30 family.</text>
</comment>
<evidence type="ECO:0000256" key="1">
    <source>
        <dbReference type="ARBA" id="ARBA00005382"/>
    </source>
</evidence>
<sequence length="479" mass="52451">MNIQNIQTMKFLLLAMLCCLNSACSDDEMPVYNPPAQAEVNVDFYLTTPDQSSLITLQQSNVFPLVTNNNPTISINENETFQEMDGFGFTLTGGSAQLINNMSSGARSSLLNELFGNGEDDVATSYLRISIGASDLDATVFSYNDLSSGQTDVNLDNFSINPDQANLIPVLQEILAINPNIKILATPWSAPSWMKTNQSSVGGELRTEYYGTYANYFVKYIEAMQAEGITIDAITVQNEPENPFNNPSMVMSAAQQIDFIGNHLGPAFASANISTKIIAFDHNPDNTNYPIAVLNNATANSFIDGSAFHLYAGQINNLSLVHNAHPDKNIYFTEQWIEAPGNFQEDIRWHFRELMIGAPRNWSKNVLEWNLAANPNNGPFTDGGCTNCLGAITIDGNNITRNSAYYIVAQVAKFVPVGSVRIGSNYLTDLPNVAYKTPNGNVVVLVLNNTDTQKNFNINVQSEPITTILPAGSVGTYVW</sequence>
<feature type="chain" id="PRO_5015656037" evidence="5">
    <location>
        <begin position="26"/>
        <end position="479"/>
    </location>
</feature>
<feature type="signal peptide" evidence="5">
    <location>
        <begin position="1"/>
        <end position="25"/>
    </location>
</feature>
<comment type="caution">
    <text evidence="8">The sequence shown here is derived from an EMBL/GenBank/DDBJ whole genome shotgun (WGS) entry which is preliminary data.</text>
</comment>
<evidence type="ECO:0000256" key="5">
    <source>
        <dbReference type="SAM" id="SignalP"/>
    </source>
</evidence>
<dbReference type="SUPFAM" id="SSF51445">
    <property type="entry name" value="(Trans)glycosidases"/>
    <property type="match status" value="1"/>
</dbReference>
<gene>
    <name evidence="8" type="ORF">C8N46_103352</name>
</gene>
<dbReference type="PANTHER" id="PTHR11069">
    <property type="entry name" value="GLUCOSYLCERAMIDASE"/>
    <property type="match status" value="1"/>
</dbReference>